<evidence type="ECO:0000256" key="5">
    <source>
        <dbReference type="ARBA" id="ARBA00022827"/>
    </source>
</evidence>
<dbReference type="PANTHER" id="PTHR32448">
    <property type="entry name" value="OS08G0158400 PROTEIN"/>
    <property type="match status" value="1"/>
</dbReference>
<evidence type="ECO:0000313" key="10">
    <source>
        <dbReference type="EMBL" id="KAJ9556704.1"/>
    </source>
</evidence>
<comment type="caution">
    <text evidence="10">The sequence shown here is derived from an EMBL/GenBank/DDBJ whole genome shotgun (WGS) entry which is preliminary data.</text>
</comment>
<keyword evidence="5" id="KW-0274">FAD</keyword>
<evidence type="ECO:0000256" key="6">
    <source>
        <dbReference type="ARBA" id="ARBA00023157"/>
    </source>
</evidence>
<dbReference type="SUPFAM" id="SSF56176">
    <property type="entry name" value="FAD-binding/transporter-associated domain-like"/>
    <property type="match status" value="1"/>
</dbReference>
<evidence type="ECO:0000313" key="11">
    <source>
        <dbReference type="Proteomes" id="UP001172457"/>
    </source>
</evidence>
<dbReference type="Gene3D" id="3.30.43.10">
    <property type="entry name" value="Uridine Diphospho-n-acetylenolpyruvylglucosamine Reductase, domain 2"/>
    <property type="match status" value="1"/>
</dbReference>
<evidence type="ECO:0000256" key="4">
    <source>
        <dbReference type="ARBA" id="ARBA00022729"/>
    </source>
</evidence>
<accession>A0AA38TAX7</accession>
<keyword evidence="7" id="KW-0325">Glycoprotein</keyword>
<dbReference type="PROSITE" id="PS51387">
    <property type="entry name" value="FAD_PCMH"/>
    <property type="match status" value="1"/>
</dbReference>
<dbReference type="EMBL" id="JARYMX010000003">
    <property type="protein sequence ID" value="KAJ9556704.1"/>
    <property type="molecule type" value="Genomic_DNA"/>
</dbReference>
<gene>
    <name evidence="10" type="ORF">OSB04_011318</name>
</gene>
<keyword evidence="11" id="KW-1185">Reference proteome</keyword>
<dbReference type="InterPro" id="IPR016166">
    <property type="entry name" value="FAD-bd_PCMH"/>
</dbReference>
<dbReference type="AlphaFoldDB" id="A0AA38TAX7"/>
<reference evidence="10" key="1">
    <citation type="submission" date="2023-03" db="EMBL/GenBank/DDBJ databases">
        <title>Chromosome-scale reference genome and RAD-based genetic map of yellow starthistle (Centaurea solstitialis) reveal putative structural variation and QTLs associated with invader traits.</title>
        <authorList>
            <person name="Reatini B."/>
            <person name="Cang F.A."/>
            <person name="Jiang Q."/>
            <person name="Mckibben M.T.W."/>
            <person name="Barker M.S."/>
            <person name="Rieseberg L.H."/>
            <person name="Dlugosch K.M."/>
        </authorList>
    </citation>
    <scope>NUCLEOTIDE SEQUENCE</scope>
    <source>
        <strain evidence="10">CAN-66</strain>
        <tissue evidence="10">Leaf</tissue>
    </source>
</reference>
<dbReference type="Gene3D" id="3.40.462.20">
    <property type="match status" value="1"/>
</dbReference>
<feature type="compositionally biased region" description="Polar residues" evidence="8">
    <location>
        <begin position="290"/>
        <end position="301"/>
    </location>
</feature>
<dbReference type="Pfam" id="PF01565">
    <property type="entry name" value="FAD_binding_4"/>
    <property type="match status" value="1"/>
</dbReference>
<evidence type="ECO:0000256" key="1">
    <source>
        <dbReference type="ARBA" id="ARBA00001974"/>
    </source>
</evidence>
<dbReference type="GO" id="GO:0071949">
    <property type="term" value="F:FAD binding"/>
    <property type="evidence" value="ECO:0007669"/>
    <property type="project" value="InterPro"/>
</dbReference>
<dbReference type="FunFam" id="3.30.43.10:FF:000004">
    <property type="entry name" value="Berberine bridge enzyme-like 15"/>
    <property type="match status" value="1"/>
</dbReference>
<evidence type="ECO:0000256" key="7">
    <source>
        <dbReference type="ARBA" id="ARBA00023180"/>
    </source>
</evidence>
<dbReference type="Pfam" id="PF08031">
    <property type="entry name" value="BBE"/>
    <property type="match status" value="1"/>
</dbReference>
<dbReference type="Proteomes" id="UP001172457">
    <property type="component" value="Chromosome 3"/>
</dbReference>
<name>A0AA38TAX7_9ASTR</name>
<evidence type="ECO:0000256" key="2">
    <source>
        <dbReference type="ARBA" id="ARBA00005466"/>
    </source>
</evidence>
<dbReference type="InterPro" id="IPR012951">
    <property type="entry name" value="BBE"/>
</dbReference>
<comment type="similarity">
    <text evidence="2">Belongs to the oxygen-dependent FAD-linked oxidoreductase family.</text>
</comment>
<dbReference type="InterPro" id="IPR016169">
    <property type="entry name" value="FAD-bd_PCMH_sub2"/>
</dbReference>
<evidence type="ECO:0000256" key="3">
    <source>
        <dbReference type="ARBA" id="ARBA00022630"/>
    </source>
</evidence>
<dbReference type="InterPro" id="IPR016167">
    <property type="entry name" value="FAD-bd_PCMH_sub1"/>
</dbReference>
<protein>
    <recommendedName>
        <fullName evidence="9">FAD-binding PCMH-type domain-containing protein</fullName>
    </recommendedName>
</protein>
<dbReference type="InterPro" id="IPR036318">
    <property type="entry name" value="FAD-bd_PCMH-like_sf"/>
</dbReference>
<dbReference type="InterPro" id="IPR006094">
    <property type="entry name" value="Oxid_FAD_bind_N"/>
</dbReference>
<feature type="region of interest" description="Disordered" evidence="8">
    <location>
        <begin position="283"/>
        <end position="303"/>
    </location>
</feature>
<comment type="cofactor">
    <cofactor evidence="1">
        <name>FAD</name>
        <dbReference type="ChEBI" id="CHEBI:57692"/>
    </cofactor>
</comment>
<evidence type="ECO:0000256" key="8">
    <source>
        <dbReference type="SAM" id="MobiDB-lite"/>
    </source>
</evidence>
<keyword evidence="6" id="KW-1015">Disulfide bond</keyword>
<evidence type="ECO:0000259" key="9">
    <source>
        <dbReference type="PROSITE" id="PS51387"/>
    </source>
</evidence>
<proteinExistence type="inferred from homology"/>
<dbReference type="GO" id="GO:0016491">
    <property type="term" value="F:oxidoreductase activity"/>
    <property type="evidence" value="ECO:0007669"/>
    <property type="project" value="InterPro"/>
</dbReference>
<keyword evidence="3" id="KW-0285">Flavoprotein</keyword>
<feature type="domain" description="FAD-binding PCMH-type" evidence="9">
    <location>
        <begin position="127"/>
        <end position="328"/>
    </location>
</feature>
<keyword evidence="4" id="KW-0732">Signal</keyword>
<sequence length="524" mass="57952">MLHPNPQDISPPLVLQSGSPGLWPDYILGNFYRELKLALLGLILSGPWLLTPGFELGWVFPQQQALTVLSVTQVLSANTDDDGFVRCLIINSDDSNAISKVVYSPSNSSYTSVLQSSINNLRFTSLSTPKPLFVVTPVTESQIQTVVYCSKTNGLEIRTRSGGHDFEGLSYVSQVPFVILDLINLRSIAVDAQSATAWVQAGATLGEFYYAIAQKSRNLGFPAGVWYALGLGGHVSSGGYGGMMRKYGLAADNVIDARIVNVHGKILDRKLMGEDLFGRLGAEESPDVQCGQSGNGKPNDTSDFRNPFLGGIERLLVLMQEKFPELGLVREDCTEMSWIESVVFGSSFRNGEPPEILLNRTAMPKNSFKGKSDFATRPIPEDGFEGIWEFYNEKIEAGMALLVLTPYGGKMDEVLGSATPFPHRLGSLYMIEYLVVWDGDETSPHISWIRSLYSYVASYVSNSPRTAYLNYNDLDLGVGTSYLEARNSWGPKYFRNNFNRLVKVKTMVDPGNFFKHEQSIPTRF</sequence>
<organism evidence="10 11">
    <name type="scientific">Centaurea solstitialis</name>
    <name type="common">yellow star-thistle</name>
    <dbReference type="NCBI Taxonomy" id="347529"/>
    <lineage>
        <taxon>Eukaryota</taxon>
        <taxon>Viridiplantae</taxon>
        <taxon>Streptophyta</taxon>
        <taxon>Embryophyta</taxon>
        <taxon>Tracheophyta</taxon>
        <taxon>Spermatophyta</taxon>
        <taxon>Magnoliopsida</taxon>
        <taxon>eudicotyledons</taxon>
        <taxon>Gunneridae</taxon>
        <taxon>Pentapetalae</taxon>
        <taxon>asterids</taxon>
        <taxon>campanulids</taxon>
        <taxon>Asterales</taxon>
        <taxon>Asteraceae</taxon>
        <taxon>Carduoideae</taxon>
        <taxon>Cardueae</taxon>
        <taxon>Centaureinae</taxon>
        <taxon>Centaurea</taxon>
    </lineage>
</organism>
<dbReference type="Gene3D" id="3.30.465.10">
    <property type="match status" value="1"/>
</dbReference>